<dbReference type="Proteomes" id="UP001061298">
    <property type="component" value="Chromosome"/>
</dbReference>
<evidence type="ECO:0000313" key="2">
    <source>
        <dbReference type="EMBL" id="UXY23965.1"/>
    </source>
</evidence>
<feature type="coiled-coil region" evidence="1">
    <location>
        <begin position="147"/>
        <end position="174"/>
    </location>
</feature>
<sequence length="179" mass="19978">MSDVGQSSSIGTRNAGRGARIDLLGIYLNDHLAGSTVGNRRIHYMVRALRDSPLAEALRPIAGELAQDRASLLDIMSLLGVPARRYKILAAETAERAGRLKPNGRLVRRSPLTSVVELEFLQLGVEGKAAGWRMLRRLAESDGRLDRQQLDELIERARRQLRALEELRLQHAEKALRAR</sequence>
<keyword evidence="3" id="KW-1185">Reference proteome</keyword>
<reference evidence="2" key="1">
    <citation type="submission" date="2022-10" db="EMBL/GenBank/DDBJ databases">
        <authorList>
            <person name="Mo P."/>
        </authorList>
    </citation>
    <scope>NUCLEOTIDE SEQUENCE</scope>
    <source>
        <strain evidence="2">HUAS 13-4</strain>
    </source>
</reference>
<protein>
    <submittedName>
        <fullName evidence="2">Uncharacterized protein</fullName>
    </submittedName>
</protein>
<keyword evidence="1" id="KW-0175">Coiled coil</keyword>
<dbReference type="EMBL" id="CP106793">
    <property type="protein sequence ID" value="UXY23965.1"/>
    <property type="molecule type" value="Genomic_DNA"/>
</dbReference>
<evidence type="ECO:0000256" key="1">
    <source>
        <dbReference type="SAM" id="Coils"/>
    </source>
</evidence>
<evidence type="ECO:0000313" key="3">
    <source>
        <dbReference type="Proteomes" id="UP001061298"/>
    </source>
</evidence>
<proteinExistence type="predicted"/>
<dbReference type="RefSeq" id="WP_263234200.1">
    <property type="nucleotide sequence ID" value="NZ_CP106793.1"/>
</dbReference>
<organism evidence="2 3">
    <name type="scientific">Streptomyces cynarae</name>
    <dbReference type="NCBI Taxonomy" id="2981134"/>
    <lineage>
        <taxon>Bacteria</taxon>
        <taxon>Bacillati</taxon>
        <taxon>Actinomycetota</taxon>
        <taxon>Actinomycetes</taxon>
        <taxon>Kitasatosporales</taxon>
        <taxon>Streptomycetaceae</taxon>
        <taxon>Streptomyces</taxon>
    </lineage>
</organism>
<gene>
    <name evidence="2" type="ORF">N8I84_38630</name>
</gene>
<name>A0ABY6EB91_9ACTN</name>
<accession>A0ABY6EB91</accession>